<feature type="region of interest" description="Disordered" evidence="3">
    <location>
        <begin position="1101"/>
        <end position="1236"/>
    </location>
</feature>
<feature type="compositionally biased region" description="Polar residues" evidence="3">
    <location>
        <begin position="1521"/>
        <end position="1538"/>
    </location>
</feature>
<feature type="compositionally biased region" description="Polar residues" evidence="3">
    <location>
        <begin position="799"/>
        <end position="810"/>
    </location>
</feature>
<feature type="compositionally biased region" description="Basic and acidic residues" evidence="3">
    <location>
        <begin position="325"/>
        <end position="334"/>
    </location>
</feature>
<reference evidence="6" key="1">
    <citation type="journal article" date="2018" name="Nat. Microbiol.">
        <title>Leveraging single-cell genomics to expand the fungal tree of life.</title>
        <authorList>
            <person name="Ahrendt S.R."/>
            <person name="Quandt C.A."/>
            <person name="Ciobanu D."/>
            <person name="Clum A."/>
            <person name="Salamov A."/>
            <person name="Andreopoulos B."/>
            <person name="Cheng J.F."/>
            <person name="Woyke T."/>
            <person name="Pelin A."/>
            <person name="Henrissat B."/>
            <person name="Reynolds N.K."/>
            <person name="Benny G.L."/>
            <person name="Smith M.E."/>
            <person name="James T.Y."/>
            <person name="Grigoriev I.V."/>
        </authorList>
    </citation>
    <scope>NUCLEOTIDE SEQUENCE [LARGE SCALE GENOMIC DNA]</scope>
    <source>
        <strain evidence="6">RSA 468</strain>
    </source>
</reference>
<dbReference type="STRING" id="215637.A0A4P9ZS41"/>
<feature type="compositionally biased region" description="Polar residues" evidence="3">
    <location>
        <begin position="946"/>
        <end position="957"/>
    </location>
</feature>
<keyword evidence="1 2" id="KW-0728">SH3 domain</keyword>
<keyword evidence="6" id="KW-1185">Reference proteome</keyword>
<dbReference type="EMBL" id="ML002668">
    <property type="protein sequence ID" value="RKP36354.1"/>
    <property type="molecule type" value="Genomic_DNA"/>
</dbReference>
<feature type="compositionally biased region" description="Polar residues" evidence="3">
    <location>
        <begin position="1374"/>
        <end position="1387"/>
    </location>
</feature>
<dbReference type="InterPro" id="IPR036028">
    <property type="entry name" value="SH3-like_dom_sf"/>
</dbReference>
<feature type="compositionally biased region" description="Polar residues" evidence="3">
    <location>
        <begin position="900"/>
        <end position="913"/>
    </location>
</feature>
<feature type="compositionally biased region" description="Low complexity" evidence="3">
    <location>
        <begin position="932"/>
        <end position="941"/>
    </location>
</feature>
<name>A0A4P9ZS41_9FUNG</name>
<feature type="compositionally biased region" description="Polar residues" evidence="3">
    <location>
        <begin position="1157"/>
        <end position="1188"/>
    </location>
</feature>
<dbReference type="GO" id="GO:0030950">
    <property type="term" value="P:establishment or maintenance of actin cytoskeleton polarity"/>
    <property type="evidence" value="ECO:0007669"/>
    <property type="project" value="TreeGrafter"/>
</dbReference>
<feature type="region of interest" description="Disordered" evidence="3">
    <location>
        <begin position="255"/>
        <end position="341"/>
    </location>
</feature>
<evidence type="ECO:0000313" key="6">
    <source>
        <dbReference type="Proteomes" id="UP000268162"/>
    </source>
</evidence>
<feature type="compositionally biased region" description="Polar residues" evidence="3">
    <location>
        <begin position="1619"/>
        <end position="1639"/>
    </location>
</feature>
<feature type="compositionally biased region" description="Acidic residues" evidence="3">
    <location>
        <begin position="272"/>
        <end position="286"/>
    </location>
</feature>
<feature type="region of interest" description="Disordered" evidence="3">
    <location>
        <begin position="1513"/>
        <end position="1574"/>
    </location>
</feature>
<evidence type="ECO:0000256" key="3">
    <source>
        <dbReference type="SAM" id="MobiDB-lite"/>
    </source>
</evidence>
<feature type="compositionally biased region" description="Basic and acidic residues" evidence="3">
    <location>
        <begin position="1194"/>
        <end position="1203"/>
    </location>
</feature>
<proteinExistence type="predicted"/>
<evidence type="ECO:0000256" key="2">
    <source>
        <dbReference type="PROSITE-ProRule" id="PRU00192"/>
    </source>
</evidence>
<feature type="compositionally biased region" description="Low complexity" evidence="3">
    <location>
        <begin position="1207"/>
        <end position="1220"/>
    </location>
</feature>
<feature type="region of interest" description="Disordered" evidence="3">
    <location>
        <begin position="1597"/>
        <end position="1641"/>
    </location>
</feature>
<evidence type="ECO:0000313" key="5">
    <source>
        <dbReference type="EMBL" id="RKP36354.1"/>
    </source>
</evidence>
<dbReference type="InterPro" id="IPR053039">
    <property type="entry name" value="Polarity_Bud-Selection_Reg"/>
</dbReference>
<dbReference type="InterPro" id="IPR001452">
    <property type="entry name" value="SH3_domain"/>
</dbReference>
<feature type="region of interest" description="Disordered" evidence="3">
    <location>
        <begin position="392"/>
        <end position="425"/>
    </location>
</feature>
<feature type="region of interest" description="Disordered" evidence="3">
    <location>
        <begin position="725"/>
        <end position="763"/>
    </location>
</feature>
<dbReference type="GO" id="GO:0015630">
    <property type="term" value="C:microtubule cytoskeleton"/>
    <property type="evidence" value="ECO:0007669"/>
    <property type="project" value="TreeGrafter"/>
</dbReference>
<feature type="compositionally biased region" description="Polar residues" evidence="3">
    <location>
        <begin position="1311"/>
        <end position="1336"/>
    </location>
</feature>
<feature type="compositionally biased region" description="Low complexity" evidence="3">
    <location>
        <begin position="839"/>
        <end position="855"/>
    </location>
</feature>
<dbReference type="PANTHER" id="PTHR47775">
    <property type="entry name" value="BUD SITE SELECTION PROTEIN 14"/>
    <property type="match status" value="1"/>
</dbReference>
<feature type="compositionally biased region" description="Basic and acidic residues" evidence="3">
    <location>
        <begin position="393"/>
        <end position="402"/>
    </location>
</feature>
<evidence type="ECO:0000256" key="1">
    <source>
        <dbReference type="ARBA" id="ARBA00022443"/>
    </source>
</evidence>
<feature type="domain" description="SH3" evidence="4">
    <location>
        <begin position="130"/>
        <end position="190"/>
    </location>
</feature>
<sequence length="1674" mass="178175">MSADDLFMQRLQHAGGQQDPSPNPEIEGYGAPDDGLVPAQHPYDHDGALGDSMALDHSGADPNELPEQLGINDSFSSRYHLDQAFSADGQVLVTTIQTACAHIVTSESGSDIQTNVTLPDGQMISLNAGQVPTIVYAAFDFVRMVDGQVTVREAEELMLLDESNQFWWLVLKDTGDIGYIPADNIETCDLRRARLNRDRNVELVRPIPQDRPLPVSLRPSSKKARGINGIRFAENIIISVNETYHLDDYIDYDDEGNEVHYHDDEGPNSADDMSEDDDDDEDLEVEDSARSQATEAPHISRPRRPDDLTGIQSDNAVSGKVYPRVGEEDNSLERDGDESPLNEMNAEANLALNTMALAQQHGYGSGSTVQIPLEKNRSDDYLPDYYASSMVSHPDDDGRTVTDAHATATDNPNSAARNPPYLTNQYPDASIQRSDHMNDFNQVYELDGFEENDFLVPGENRFESGSPNAFASSANAGVIAAGAATDDDDNRDAVVPDGDSSLIDDNRPFEFIVAYHIESASDDPAEFAVADEQPVLMYINESFADVLPRVLAQFNLPTSDATGVGPKYRLLAYIDGFNFGISLAQDEHMYTLLEYVTECMDGIPPEECLRFILKEDTAPKPEDIPGDIASFGHLVSEPPTPSTITGTTGASRTDLYDTSLIGADSAPGGPSASTGAIVNSSLHSLSSPFTAEDSMMETMNRINEHLPNEQAPSPNHRRSVFDEAFGLDDDGLNNSSSHLAKNGVGSRDHQPLPETSAAWSKDMASDSLVPDYDSDSTEHVYVTPMVSTRVRPESKSFGAPSSSAAWTSKGSRPMPLPDRPAKRDSHIQSNTSTSDDDAGSSQSSMYDSASSSPADYVTPETSSRVRSPPKPPPRPSTAAIKEEPPRSTGLPSLASYSVVAPSTPTYNSMNDPTEPNDRPIPRVLPPRPAGRSNSNASASSAVDPDGTSSIQGSMRTSFTGSRNSLVLLSPALSIDRFGQEDPIATFNPLMQNNLVRASVDMAPFQPKVDEDIKRRLSYREEAEHEARYMSQELGVGLSAGSAQGLGGSSGLLSPGLQSSMTSDGKRSSGLVSSFLNVSQFLAETGPSTTASANQPMGVVGIERRSSSPTPSLRSVGPGDLNSSMESTSTKARKAANRMSWNAVMMANETVKRRTSAKKSTGSTNGLSRDSVSPLGTLSPSDDTHSISMTLAALHETDEADQGRRTTRASSSTSSSVSTGSPEFPQVEFPGPTTGPLAALHTTPPAVNRVRDSIASTDQIPSSSCDTLISSSAANLSLTPNLGVGPATTSTGLADSPSALYSPGGAPVRTSGLANANTNAHHQSGRSSNPAYSTRSSPHGMDPISGSGGSPHHRYQHQQQQQPRVSPNLGPANLPSPQSLPGRPSSQETNDDSDASVNTFVTSPVGHQPNNYRSRPNAFRRPGDSLDLSTWLTLIRGLQPLPEDQLFPLAANNPAKLVPPTTAMAVTHRHRRSSSAVLPLLPPLTGGPVNGGLPTSGKPLPATADDLVLDYLARFPDPKQPSGFQATAESTTAPPSHTGTAGEGPTRTRPILSNRNSPAPTSPTLARDGPTASSAYSSSVVGKLASASASALPLMGEGGGSSDVHSHMLPNRGGVPPVNYATTPPSRSPSMQGQPTTPGSTPLDVFLNYSKSISGRIEKIERELDDLVVHVVRAF</sequence>
<feature type="compositionally biased region" description="Polar residues" evidence="3">
    <location>
        <begin position="408"/>
        <end position="425"/>
    </location>
</feature>
<evidence type="ECO:0000259" key="4">
    <source>
        <dbReference type="PROSITE" id="PS50002"/>
    </source>
</evidence>
<dbReference type="Gene3D" id="2.30.30.40">
    <property type="entry name" value="SH3 Domains"/>
    <property type="match status" value="1"/>
</dbReference>
<feature type="region of interest" description="Disordered" evidence="3">
    <location>
        <begin position="789"/>
        <end position="957"/>
    </location>
</feature>
<feature type="region of interest" description="Disordered" evidence="3">
    <location>
        <begin position="12"/>
        <end position="69"/>
    </location>
</feature>
<feature type="compositionally biased region" description="Polar residues" evidence="3">
    <location>
        <begin position="1550"/>
        <end position="1563"/>
    </location>
</feature>
<dbReference type="GO" id="GO:0008104">
    <property type="term" value="P:intracellular protein localization"/>
    <property type="evidence" value="ECO:0007669"/>
    <property type="project" value="TreeGrafter"/>
</dbReference>
<dbReference type="PANTHER" id="PTHR47775:SF1">
    <property type="entry name" value="BUD SITE SELECTION PROTEIN 14"/>
    <property type="match status" value="1"/>
</dbReference>
<feature type="compositionally biased region" description="Polar residues" evidence="3">
    <location>
        <begin position="1120"/>
        <end position="1129"/>
    </location>
</feature>
<protein>
    <recommendedName>
        <fullName evidence="4">SH3 domain-containing protein</fullName>
    </recommendedName>
</protein>
<gene>
    <name evidence="5" type="ORF">BJ085DRAFT_31630</name>
</gene>
<feature type="region of interest" description="Disordered" evidence="3">
    <location>
        <begin position="1288"/>
        <end position="1420"/>
    </location>
</feature>
<accession>A0A4P9ZS41</accession>
<dbReference type="PROSITE" id="PS50002">
    <property type="entry name" value="SH3"/>
    <property type="match status" value="1"/>
</dbReference>
<dbReference type="SUPFAM" id="SSF50044">
    <property type="entry name" value="SH3-domain"/>
    <property type="match status" value="1"/>
</dbReference>
<dbReference type="SMART" id="SM00326">
    <property type="entry name" value="SH3"/>
    <property type="match status" value="1"/>
</dbReference>
<dbReference type="GO" id="GO:0051286">
    <property type="term" value="C:cell tip"/>
    <property type="evidence" value="ECO:0007669"/>
    <property type="project" value="TreeGrafter"/>
</dbReference>
<organism evidence="5 6">
    <name type="scientific">Dimargaris cristalligena</name>
    <dbReference type="NCBI Taxonomy" id="215637"/>
    <lineage>
        <taxon>Eukaryota</taxon>
        <taxon>Fungi</taxon>
        <taxon>Fungi incertae sedis</taxon>
        <taxon>Zoopagomycota</taxon>
        <taxon>Kickxellomycotina</taxon>
        <taxon>Dimargaritomycetes</taxon>
        <taxon>Dimargaritales</taxon>
        <taxon>Dimargaritaceae</taxon>
        <taxon>Dimargaris</taxon>
    </lineage>
</organism>
<dbReference type="Proteomes" id="UP000268162">
    <property type="component" value="Unassembled WGS sequence"/>
</dbReference>